<comment type="caution">
    <text evidence="2">The sequence shown here is derived from an EMBL/GenBank/DDBJ whole genome shotgun (WGS) entry which is preliminary data.</text>
</comment>
<name>A0ABQ4IEX4_9ACTN</name>
<evidence type="ECO:0008006" key="4">
    <source>
        <dbReference type="Google" id="ProtNLM"/>
    </source>
</evidence>
<feature type="signal peptide" evidence="1">
    <location>
        <begin position="1"/>
        <end position="28"/>
    </location>
</feature>
<dbReference type="Proteomes" id="UP000647860">
    <property type="component" value="Unassembled WGS sequence"/>
</dbReference>
<evidence type="ECO:0000256" key="1">
    <source>
        <dbReference type="SAM" id="SignalP"/>
    </source>
</evidence>
<reference evidence="2 3" key="1">
    <citation type="submission" date="2021-01" db="EMBL/GenBank/DDBJ databases">
        <title>Whole genome shotgun sequence of Verrucosispora gifhornensis NBRC 16317.</title>
        <authorList>
            <person name="Komaki H."/>
            <person name="Tamura T."/>
        </authorList>
    </citation>
    <scope>NUCLEOTIDE SEQUENCE [LARGE SCALE GENOMIC DNA]</scope>
    <source>
        <strain evidence="2 3">NBRC 16317</strain>
    </source>
</reference>
<evidence type="ECO:0000313" key="2">
    <source>
        <dbReference type="EMBL" id="GIJ16454.1"/>
    </source>
</evidence>
<accession>A0ABQ4IEX4</accession>
<sequence length="196" mass="19334">MRRRLVTTALAGVAALAGTLLAAAPAQAETCEAGVDCETDLTFEVIAGPLQITVPDDATLSSGPPGGYASGQIGDVLVEDLRAESGVGWVASVSSSDFTTGTGVGAGETITSDNVYYCSGIADTTGTGTFTPGQVGPCTAPPPPAGVALDAAVTAYSHGTDGSGNNTATWDPLVTVSIPLQSVAGTFTGTITHSVN</sequence>
<evidence type="ECO:0000313" key="3">
    <source>
        <dbReference type="Proteomes" id="UP000647860"/>
    </source>
</evidence>
<keyword evidence="1" id="KW-0732">Signal</keyword>
<dbReference type="RefSeq" id="WP_102658064.1">
    <property type="nucleotide sequence ID" value="NZ_BAAAGZ010000010.1"/>
</dbReference>
<gene>
    <name evidence="2" type="ORF">Vgi01_31380</name>
</gene>
<organism evidence="2 3">
    <name type="scientific">Micromonospora gifhornensis</name>
    <dbReference type="NCBI Taxonomy" id="84594"/>
    <lineage>
        <taxon>Bacteria</taxon>
        <taxon>Bacillati</taxon>
        <taxon>Actinomycetota</taxon>
        <taxon>Actinomycetes</taxon>
        <taxon>Micromonosporales</taxon>
        <taxon>Micromonosporaceae</taxon>
        <taxon>Micromonospora</taxon>
    </lineage>
</organism>
<feature type="chain" id="PRO_5047243394" description="SipW-cognate class signal peptide" evidence="1">
    <location>
        <begin position="29"/>
        <end position="196"/>
    </location>
</feature>
<dbReference type="EMBL" id="BOPA01000020">
    <property type="protein sequence ID" value="GIJ16454.1"/>
    <property type="molecule type" value="Genomic_DNA"/>
</dbReference>
<proteinExistence type="predicted"/>
<keyword evidence="3" id="KW-1185">Reference proteome</keyword>
<protein>
    <recommendedName>
        <fullName evidence="4">SipW-cognate class signal peptide</fullName>
    </recommendedName>
</protein>